<reference evidence="1 2" key="1">
    <citation type="submission" date="2024-02" db="EMBL/GenBank/DDBJ databases">
        <authorList>
            <person name="Chen Y."/>
            <person name="Shah S."/>
            <person name="Dougan E. K."/>
            <person name="Thang M."/>
            <person name="Chan C."/>
        </authorList>
    </citation>
    <scope>NUCLEOTIDE SEQUENCE [LARGE SCALE GENOMIC DNA]</scope>
</reference>
<gene>
    <name evidence="1" type="ORF">CCMP2556_LOCUS9367</name>
</gene>
<proteinExistence type="predicted"/>
<keyword evidence="2" id="KW-1185">Reference proteome</keyword>
<accession>A0ABP0J328</accession>
<evidence type="ECO:0000313" key="2">
    <source>
        <dbReference type="Proteomes" id="UP001642484"/>
    </source>
</evidence>
<dbReference type="EMBL" id="CAXAMN010004336">
    <property type="protein sequence ID" value="CAK9008736.1"/>
    <property type="molecule type" value="Genomic_DNA"/>
</dbReference>
<comment type="caution">
    <text evidence="1">The sequence shown here is derived from an EMBL/GenBank/DDBJ whole genome shotgun (WGS) entry which is preliminary data.</text>
</comment>
<name>A0ABP0J328_9DINO</name>
<dbReference type="Proteomes" id="UP001642484">
    <property type="component" value="Unassembled WGS sequence"/>
</dbReference>
<evidence type="ECO:0000313" key="1">
    <source>
        <dbReference type="EMBL" id="CAK9008736.1"/>
    </source>
</evidence>
<protein>
    <submittedName>
        <fullName evidence="1">Uncharacterized protein</fullName>
    </submittedName>
</protein>
<sequence length="552" mass="60817">MITAVGSDSFFNLFEGGREKYVALYQADSVANIAELNPGVKAASRDIFRAFSCLLVLLHPVPGYLGTSVSNLTDFMSAHDESNTLVNGLNLFLKEDEAWQSRVDDCLKVGTSTLKLGQELQKLTSDLEEEDVPEADMSLITAPFKAAVQAFPAMRGNLKEGATDNLAQLVKDRVVKIVERLCQVSSVDSETVNQISTMTYAINLFASDRSIMELRSKFVEWQGKVSQQLFAENLANMTQTLEKQEAMGVHGKEPADIKSEELTLLNKMVDLAFDSHQQLSAVTGQAKLLSDGAYLRKQQAKWLKLGSDSKTRLKNDVKQGVLIAYLKSAESFFASVKKASGDKQPEHEIKEYSGKIAAMDIGEAFPLNEEVISGLNDFVHDMKATVEKHVGTLCEITSEKHLPGEGKSWKHSLGEEATVKEVRTFVSLHLGGDDVSKLPDILRTLDQDCSDVTLWQKRVKFLKDLNNETGKQVKQTLESLAKEVSHQHHMGQLFKSEGMLANGLVCKSNDMACKLIRKEMESLVGGNHGVKEQEVHPALLNAAKSVLDAGKK</sequence>
<organism evidence="1 2">
    <name type="scientific">Durusdinium trenchii</name>
    <dbReference type="NCBI Taxonomy" id="1381693"/>
    <lineage>
        <taxon>Eukaryota</taxon>
        <taxon>Sar</taxon>
        <taxon>Alveolata</taxon>
        <taxon>Dinophyceae</taxon>
        <taxon>Suessiales</taxon>
        <taxon>Symbiodiniaceae</taxon>
        <taxon>Durusdinium</taxon>
    </lineage>
</organism>